<dbReference type="Pfam" id="PF22705">
    <property type="entry name" value="C2-set_3"/>
    <property type="match status" value="1"/>
</dbReference>
<dbReference type="GO" id="GO:0009897">
    <property type="term" value="C:external side of plasma membrane"/>
    <property type="evidence" value="ECO:0007669"/>
    <property type="project" value="TreeGrafter"/>
</dbReference>
<dbReference type="InterPro" id="IPR003599">
    <property type="entry name" value="Ig_sub"/>
</dbReference>
<dbReference type="FunFam" id="2.60.40.10:FF:000208">
    <property type="entry name" value="Butyrophilin subfamily 1 member A1"/>
    <property type="match status" value="1"/>
</dbReference>
<reference evidence="10" key="1">
    <citation type="submission" date="2011-10" db="EMBL/GenBank/DDBJ databases">
        <authorList>
            <consortium name="Soft-shell Turtle Genome Consortium"/>
        </authorList>
    </citation>
    <scope>NUCLEOTIDE SEQUENCE [LARGE SCALE GENOMIC DNA]</scope>
    <source>
        <strain evidence="10">Daiwa-1</strain>
    </source>
</reference>
<feature type="domain" description="Ig-like" evidence="8">
    <location>
        <begin position="155"/>
        <end position="244"/>
    </location>
</feature>
<dbReference type="GeneTree" id="ENSGT00940000162079"/>
<feature type="transmembrane region" description="Helical" evidence="7">
    <location>
        <begin position="254"/>
        <end position="276"/>
    </location>
</feature>
<dbReference type="SMART" id="SM00406">
    <property type="entry name" value="IGv"/>
    <property type="match status" value="1"/>
</dbReference>
<dbReference type="InterPro" id="IPR013106">
    <property type="entry name" value="Ig_V-set"/>
</dbReference>
<dbReference type="PANTHER" id="PTHR24100">
    <property type="entry name" value="BUTYROPHILIN"/>
    <property type="match status" value="1"/>
</dbReference>
<keyword evidence="5 7" id="KW-0472">Membrane</keyword>
<reference evidence="9" key="3">
    <citation type="submission" date="2025-08" db="UniProtKB">
        <authorList>
            <consortium name="Ensembl"/>
        </authorList>
    </citation>
    <scope>IDENTIFICATION</scope>
</reference>
<dbReference type="GO" id="GO:0005102">
    <property type="term" value="F:signaling receptor binding"/>
    <property type="evidence" value="ECO:0007669"/>
    <property type="project" value="TreeGrafter"/>
</dbReference>
<dbReference type="InterPro" id="IPR053896">
    <property type="entry name" value="BTN3A2-like_Ig-C"/>
</dbReference>
<name>K7FFX4_PELSI</name>
<dbReference type="GO" id="GO:0050852">
    <property type="term" value="P:T cell receptor signaling pathway"/>
    <property type="evidence" value="ECO:0007669"/>
    <property type="project" value="TreeGrafter"/>
</dbReference>
<organism evidence="9 10">
    <name type="scientific">Pelodiscus sinensis</name>
    <name type="common">Chinese softshell turtle</name>
    <name type="synonym">Trionyx sinensis</name>
    <dbReference type="NCBI Taxonomy" id="13735"/>
    <lineage>
        <taxon>Eukaryota</taxon>
        <taxon>Metazoa</taxon>
        <taxon>Chordata</taxon>
        <taxon>Craniata</taxon>
        <taxon>Vertebrata</taxon>
        <taxon>Euteleostomi</taxon>
        <taxon>Archelosauria</taxon>
        <taxon>Testudinata</taxon>
        <taxon>Testudines</taxon>
        <taxon>Cryptodira</taxon>
        <taxon>Trionychia</taxon>
        <taxon>Trionychidae</taxon>
        <taxon>Pelodiscus</taxon>
    </lineage>
</organism>
<evidence type="ECO:0000256" key="2">
    <source>
        <dbReference type="ARBA" id="ARBA00022692"/>
    </source>
</evidence>
<reference evidence="9" key="4">
    <citation type="submission" date="2025-09" db="UniProtKB">
        <authorList>
            <consortium name="Ensembl"/>
        </authorList>
    </citation>
    <scope>IDENTIFICATION</scope>
</reference>
<dbReference type="PANTHER" id="PTHR24100:SF149">
    <property type="entry name" value="BG-LIKE ANTIGEN 1-RELATED"/>
    <property type="match status" value="1"/>
</dbReference>
<protein>
    <recommendedName>
        <fullName evidence="8">Ig-like domain-containing protein</fullName>
    </recommendedName>
</protein>
<dbReference type="SUPFAM" id="SSF48726">
    <property type="entry name" value="Immunoglobulin"/>
    <property type="match status" value="2"/>
</dbReference>
<accession>K7FFX4</accession>
<evidence type="ECO:0000313" key="9">
    <source>
        <dbReference type="Ensembl" id="ENSPSIP00000006934.1"/>
    </source>
</evidence>
<keyword evidence="4 7" id="KW-1133">Transmembrane helix</keyword>
<dbReference type="Ensembl" id="ENSPSIT00000006973.1">
    <property type="protein sequence ID" value="ENSPSIP00000006934.1"/>
    <property type="gene ID" value="ENSPSIG00000006416.1"/>
</dbReference>
<dbReference type="Gene3D" id="2.60.40.10">
    <property type="entry name" value="Immunoglobulins"/>
    <property type="match status" value="2"/>
</dbReference>
<reference evidence="10" key="2">
    <citation type="journal article" date="2013" name="Nat. Genet.">
        <title>The draft genomes of soft-shell turtle and green sea turtle yield insights into the development and evolution of the turtle-specific body plan.</title>
        <authorList>
            <person name="Wang Z."/>
            <person name="Pascual-Anaya J."/>
            <person name="Zadissa A."/>
            <person name="Li W."/>
            <person name="Niimura Y."/>
            <person name="Huang Z."/>
            <person name="Li C."/>
            <person name="White S."/>
            <person name="Xiong Z."/>
            <person name="Fang D."/>
            <person name="Wang B."/>
            <person name="Ming Y."/>
            <person name="Chen Y."/>
            <person name="Zheng Y."/>
            <person name="Kuraku S."/>
            <person name="Pignatelli M."/>
            <person name="Herrero J."/>
            <person name="Beal K."/>
            <person name="Nozawa M."/>
            <person name="Li Q."/>
            <person name="Wang J."/>
            <person name="Zhang H."/>
            <person name="Yu L."/>
            <person name="Shigenobu S."/>
            <person name="Wang J."/>
            <person name="Liu J."/>
            <person name="Flicek P."/>
            <person name="Searle S."/>
            <person name="Wang J."/>
            <person name="Kuratani S."/>
            <person name="Yin Y."/>
            <person name="Aken B."/>
            <person name="Zhang G."/>
            <person name="Irie N."/>
        </authorList>
    </citation>
    <scope>NUCLEOTIDE SEQUENCE [LARGE SCALE GENOMIC DNA]</scope>
    <source>
        <strain evidence="10">Daiwa-1</strain>
    </source>
</reference>
<dbReference type="GO" id="GO:0001817">
    <property type="term" value="P:regulation of cytokine production"/>
    <property type="evidence" value="ECO:0007669"/>
    <property type="project" value="TreeGrafter"/>
</dbReference>
<dbReference type="FunFam" id="2.60.40.10:FF:000088">
    <property type="entry name" value="Butyrophilin subfamily 1 member A1"/>
    <property type="match status" value="1"/>
</dbReference>
<evidence type="ECO:0000256" key="1">
    <source>
        <dbReference type="ARBA" id="ARBA00004370"/>
    </source>
</evidence>
<dbReference type="eggNOG" id="ENOG502T9DR">
    <property type="taxonomic scope" value="Eukaryota"/>
</dbReference>
<dbReference type="OMA" id="NIENCPY"/>
<keyword evidence="6" id="KW-0393">Immunoglobulin domain</keyword>
<keyword evidence="3" id="KW-0732">Signal</keyword>
<dbReference type="InterPro" id="IPR013783">
    <property type="entry name" value="Ig-like_fold"/>
</dbReference>
<evidence type="ECO:0000256" key="6">
    <source>
        <dbReference type="ARBA" id="ARBA00023319"/>
    </source>
</evidence>
<keyword evidence="2 7" id="KW-0812">Transmembrane</keyword>
<dbReference type="PROSITE" id="PS50835">
    <property type="entry name" value="IG_LIKE"/>
    <property type="match status" value="2"/>
</dbReference>
<sequence>MKVLSICHCSTASSSLPEFIIFFIMFYVHKLESARFAVVGPGHPVTAIAGGDIMLPCRLLPSMSVENMEVRWFQHEFTSFVHLYRHGEEEFGQQMAKYRDRTKLSKADITDGIVDLKIIEVRPSDEGQYRCFVGDGDFHDEAVLELKVAALGSAPRISVAGHQDGGIRVVCQSAGWYPQPQVLWRDSKGQPLSALTETKAEEEGGFFKIKNSIVITENTKKNLSCSLRNTHVDQEKESITFSISDSFFPRTSPWMVVWSVTLVILLVSIGLTLFLFKLRGKALLGGGSVMGIENIENCPYETILRLADVGK</sequence>
<dbReference type="HOGENOM" id="CLU_013137_8_4_1"/>
<dbReference type="SMART" id="SM00409">
    <property type="entry name" value="IG"/>
    <property type="match status" value="1"/>
</dbReference>
<evidence type="ECO:0000256" key="5">
    <source>
        <dbReference type="ARBA" id="ARBA00023136"/>
    </source>
</evidence>
<feature type="domain" description="Ig-like" evidence="8">
    <location>
        <begin position="17"/>
        <end position="149"/>
    </location>
</feature>
<evidence type="ECO:0000256" key="4">
    <source>
        <dbReference type="ARBA" id="ARBA00022989"/>
    </source>
</evidence>
<dbReference type="Pfam" id="PF07686">
    <property type="entry name" value="V-set"/>
    <property type="match status" value="1"/>
</dbReference>
<dbReference type="InterPro" id="IPR050504">
    <property type="entry name" value="IgSF_BTN/MOG"/>
</dbReference>
<dbReference type="EMBL" id="AGCU01006589">
    <property type="status" value="NOT_ANNOTATED_CDS"/>
    <property type="molecule type" value="Genomic_DNA"/>
</dbReference>
<evidence type="ECO:0000256" key="3">
    <source>
        <dbReference type="ARBA" id="ARBA00022729"/>
    </source>
</evidence>
<dbReference type="InterPro" id="IPR036179">
    <property type="entry name" value="Ig-like_dom_sf"/>
</dbReference>
<keyword evidence="10" id="KW-1185">Reference proteome</keyword>
<evidence type="ECO:0000256" key="7">
    <source>
        <dbReference type="SAM" id="Phobius"/>
    </source>
</evidence>
<dbReference type="CDD" id="cd05713">
    <property type="entry name" value="IgV_MOG_like"/>
    <property type="match status" value="1"/>
</dbReference>
<proteinExistence type="predicted"/>
<comment type="subcellular location">
    <subcellularLocation>
        <location evidence="1">Membrane</location>
    </subcellularLocation>
</comment>
<evidence type="ECO:0000259" key="8">
    <source>
        <dbReference type="PROSITE" id="PS50835"/>
    </source>
</evidence>
<dbReference type="InterPro" id="IPR007110">
    <property type="entry name" value="Ig-like_dom"/>
</dbReference>
<dbReference type="Proteomes" id="UP000007267">
    <property type="component" value="Unassembled WGS sequence"/>
</dbReference>
<evidence type="ECO:0000313" key="10">
    <source>
        <dbReference type="Proteomes" id="UP000007267"/>
    </source>
</evidence>
<dbReference type="AlphaFoldDB" id="K7FFX4"/>